<evidence type="ECO:0000313" key="1">
    <source>
        <dbReference type="EMBL" id="MXU86371.1"/>
    </source>
</evidence>
<sequence length="91" mass="10143">MISLSSAFSLLMRARCITPTPSVSQAMKTNLDRLLVSSPNWIRRYTKALAWPSRVFLSVAKSSPTEAVFRCPSSCVKRAQLVVLRSSRTLL</sequence>
<proteinExistence type="predicted"/>
<name>A0A6B0U7K1_IXORI</name>
<protein>
    <submittedName>
        <fullName evidence="1">Putative secreted protein</fullName>
    </submittedName>
</protein>
<reference evidence="1" key="1">
    <citation type="submission" date="2019-12" db="EMBL/GenBank/DDBJ databases">
        <title>An insight into the sialome of adult female Ixodes ricinus ticks feeding for 6 days.</title>
        <authorList>
            <person name="Perner J."/>
            <person name="Ribeiro J.M.C."/>
        </authorList>
    </citation>
    <scope>NUCLEOTIDE SEQUENCE</scope>
    <source>
        <strain evidence="1">Semi-engorged</strain>
        <tissue evidence="1">Salivary glands</tissue>
    </source>
</reference>
<dbReference type="AlphaFoldDB" id="A0A6B0U7K1"/>
<accession>A0A6B0U7K1</accession>
<organism evidence="1">
    <name type="scientific">Ixodes ricinus</name>
    <name type="common">Common tick</name>
    <name type="synonym">Acarus ricinus</name>
    <dbReference type="NCBI Taxonomy" id="34613"/>
    <lineage>
        <taxon>Eukaryota</taxon>
        <taxon>Metazoa</taxon>
        <taxon>Ecdysozoa</taxon>
        <taxon>Arthropoda</taxon>
        <taxon>Chelicerata</taxon>
        <taxon>Arachnida</taxon>
        <taxon>Acari</taxon>
        <taxon>Parasitiformes</taxon>
        <taxon>Ixodida</taxon>
        <taxon>Ixodoidea</taxon>
        <taxon>Ixodidae</taxon>
        <taxon>Ixodinae</taxon>
        <taxon>Ixodes</taxon>
    </lineage>
</organism>
<dbReference type="EMBL" id="GIFC01004288">
    <property type="protein sequence ID" value="MXU86371.1"/>
    <property type="molecule type" value="Transcribed_RNA"/>
</dbReference>